<feature type="transmembrane region" description="Helical" evidence="1">
    <location>
        <begin position="304"/>
        <end position="322"/>
    </location>
</feature>
<dbReference type="PROSITE" id="PS51832">
    <property type="entry name" value="HD_GYP"/>
    <property type="match status" value="1"/>
</dbReference>
<feature type="transmembrane region" description="Helical" evidence="1">
    <location>
        <begin position="359"/>
        <end position="376"/>
    </location>
</feature>
<dbReference type="PANTHER" id="PTHR45228">
    <property type="entry name" value="CYCLIC DI-GMP PHOSPHODIESTERASE TM_0186-RELATED"/>
    <property type="match status" value="1"/>
</dbReference>
<dbReference type="Proteomes" id="UP000485562">
    <property type="component" value="Unassembled WGS sequence"/>
</dbReference>
<comment type="caution">
    <text evidence="3">The sequence shown here is derived from an EMBL/GenBank/DDBJ whole genome shotgun (WGS) entry which is preliminary data.</text>
</comment>
<keyword evidence="1" id="KW-0812">Transmembrane</keyword>
<dbReference type="SMART" id="SM00471">
    <property type="entry name" value="HDc"/>
    <property type="match status" value="1"/>
</dbReference>
<name>A0A1V6CAL9_UNCT6</name>
<feature type="domain" description="HD-GYP" evidence="2">
    <location>
        <begin position="565"/>
        <end position="762"/>
    </location>
</feature>
<protein>
    <submittedName>
        <fullName evidence="3">Cyclic di-GMP phosphodiesterase response regulator RpfG</fullName>
        <ecNumber evidence="3">3.1.4.52</ecNumber>
    </submittedName>
</protein>
<dbReference type="SUPFAM" id="SSF109604">
    <property type="entry name" value="HD-domain/PDEase-like"/>
    <property type="match status" value="1"/>
</dbReference>
<dbReference type="EMBL" id="MWDQ01000057">
    <property type="protein sequence ID" value="OQB73947.1"/>
    <property type="molecule type" value="Genomic_DNA"/>
</dbReference>
<proteinExistence type="predicted"/>
<sequence length="764" mass="86311">MRRKWTALIAVCLFILVALFYSINLLDRFTLLVYDFLIRTTPVQIDENVPVMLVSATERFSSQTGHDPGRDDYAKLIELLSKSKIIVSDIFFPSPQSKKSDMYLRNSMIKHSDKIILPVFTPYRISKEQKREFGYTVDLLNENYQYFQSAVKYTGHINVFPDSDTIVRKCPAFIYYKGVAHPHIAIRAFSVYHRDKPISTSIFTFQKKAKGIIPINKRDACFNIRFLKPETLADMVYPMEDVLTGKIQPDIFKDKVVIIGHTIIGSKNADLIPTPMGVEFGAIVQMQALYTVFSNRYISTIDPVFALLITLLAVCILSLNFLSSFWRGTNSFVFIVLAIISATLILFRKNDIFFDPVPALFSGTLSYIGFVIMNFFEARTEISRGQELLSILESTQREIAVALKPHEIHGIGEQKRAYLPALQNDFFNKTPLLTLKTITSLLGISEGVIFSVDRSTEKPTILVANKDLTIGTEVLSIAVSILSSEKVKMMNKNIPPELKNYGISNCLILQILEEPTMKIYGFFSNKKPGAISSMRFFTNNDYQWIASFCLQIVIALFNTQLNDVLKKSQLEMIMRLAAAVEYRDRETGAHISRVSEYCALIASGINLPQIEVDLIKSAVPLHDLGKIAIPDSVLLKPSSLTEDEKQIIRQHTIIGAKMLEGSDSFILQAAYLIALYHHEKFDGTGYPYGIKGTAIPLYGRIASLADVFDAISSKRTYKEAQSFESTIQHIINLSGKDFDPKIVDAFVKNKDIAFEIYRKYINLE</sequence>
<dbReference type="EC" id="3.1.4.52" evidence="3"/>
<dbReference type="AlphaFoldDB" id="A0A1V6CAL9"/>
<evidence type="ECO:0000256" key="1">
    <source>
        <dbReference type="SAM" id="Phobius"/>
    </source>
</evidence>
<evidence type="ECO:0000313" key="3">
    <source>
        <dbReference type="EMBL" id="OQB73947.1"/>
    </source>
</evidence>
<gene>
    <name evidence="3" type="primary">rpfG_2</name>
    <name evidence="3" type="ORF">BWX89_00732</name>
</gene>
<feature type="transmembrane region" description="Helical" evidence="1">
    <location>
        <begin position="329"/>
        <end position="347"/>
    </location>
</feature>
<dbReference type="InterPro" id="IPR007890">
    <property type="entry name" value="CHASE2"/>
</dbReference>
<reference evidence="3" key="1">
    <citation type="submission" date="2017-02" db="EMBL/GenBank/DDBJ databases">
        <title>Delving into the versatile metabolic prowess of the omnipresent phylum Bacteroidetes.</title>
        <authorList>
            <person name="Nobu M.K."/>
            <person name="Mei R."/>
            <person name="Narihiro T."/>
            <person name="Kuroda K."/>
            <person name="Liu W.-T."/>
        </authorList>
    </citation>
    <scope>NUCLEOTIDE SEQUENCE</scope>
    <source>
        <strain evidence="3">ADurb.Bin131</strain>
    </source>
</reference>
<dbReference type="Pfam" id="PF13487">
    <property type="entry name" value="HD_5"/>
    <property type="match status" value="1"/>
</dbReference>
<keyword evidence="1" id="KW-1133">Transmembrane helix</keyword>
<dbReference type="InterPro" id="IPR037522">
    <property type="entry name" value="HD_GYP_dom"/>
</dbReference>
<dbReference type="Gene3D" id="1.10.3210.10">
    <property type="entry name" value="Hypothetical protein af1432"/>
    <property type="match status" value="1"/>
</dbReference>
<keyword evidence="1" id="KW-0472">Membrane</keyword>
<dbReference type="InterPro" id="IPR052020">
    <property type="entry name" value="Cyclic_di-GMP/3'3'-cGAMP_PDE"/>
</dbReference>
<evidence type="ECO:0000259" key="2">
    <source>
        <dbReference type="PROSITE" id="PS51832"/>
    </source>
</evidence>
<dbReference type="CDD" id="cd00077">
    <property type="entry name" value="HDc"/>
    <property type="match status" value="1"/>
</dbReference>
<dbReference type="SMART" id="SM01080">
    <property type="entry name" value="CHASE2"/>
    <property type="match status" value="1"/>
</dbReference>
<keyword evidence="3" id="KW-0378">Hydrolase</keyword>
<dbReference type="PANTHER" id="PTHR45228:SF9">
    <property type="entry name" value="3'3'-CGAMP-SPECIFIC PHOSPHODIESTERASE 2"/>
    <property type="match status" value="1"/>
</dbReference>
<accession>A0A1V6CAL9</accession>
<organism evidence="3">
    <name type="scientific">candidate division TA06 bacterium ADurb.Bin131</name>
    <dbReference type="NCBI Taxonomy" id="1852827"/>
    <lineage>
        <taxon>Bacteria</taxon>
        <taxon>Bacteria division TA06</taxon>
    </lineage>
</organism>
<dbReference type="GO" id="GO:0071111">
    <property type="term" value="F:cyclic-guanylate-specific phosphodiesterase activity"/>
    <property type="evidence" value="ECO:0007669"/>
    <property type="project" value="UniProtKB-EC"/>
</dbReference>
<dbReference type="InterPro" id="IPR003607">
    <property type="entry name" value="HD/PDEase_dom"/>
</dbReference>
<dbReference type="Pfam" id="PF05226">
    <property type="entry name" value="CHASE2"/>
    <property type="match status" value="1"/>
</dbReference>